<dbReference type="EMBL" id="MLJW01000007">
    <property type="protein sequence ID" value="OIR16352.1"/>
    <property type="molecule type" value="Genomic_DNA"/>
</dbReference>
<dbReference type="InterPro" id="IPR023366">
    <property type="entry name" value="ATP_synth_asu-like_sf"/>
</dbReference>
<dbReference type="AlphaFoldDB" id="A0A1J5TJK2"/>
<dbReference type="GO" id="GO:0016491">
    <property type="term" value="F:oxidoreductase activity"/>
    <property type="evidence" value="ECO:0007669"/>
    <property type="project" value="UniProtKB-KW"/>
</dbReference>
<sequence>MLNFSCFVRLLPALLLSVLAGTAGATSFRVQCPNNTITHPLALNNNDAEPAYVSPTTFAPGNNGYLVPSANVNGAIKCQQISGGDGYATMADGTQTFMFSFGPLSGLAAIANGQPGTDFPSAFNTMYAGTFQPGDPAASDGIAANTWPGFPLPTAGFTYNGAVGLALDIANTVNIYSISEAGSTVTVTPNAPLGVNVGDQVVIANISPAGYNGTFTVTSVGGAQGTGFPPSYSFTYTNSVTGLAAATALTVGTASTPPRIDGHVDPRQIMDVGVMNGNIPAPLMAIDEDDEFFLTLSNVGMIMRPDLFEQHTVHFHGYPNASAFYDGVPDASVAINIGGSFTYYYLAPDAGTYFWHCHITPPEHLQMGMVGQIYVRPRQDRVPAGTSLYAALQTQQNDLRTACNTASDILCSNPLPAVNTGATAAATIGSGGTSGYAYNDGDGSTYYDVEYPIQIHGFDPNFHFVGMTFNPEAFVDMKDKYFLLNGRSYPDTVTPGALATQAADGRMHYSQPLPAIINIPAGGKALLRISDLDVSEYQTLASMGIPMKVIGFNAKLLRDQAGNNMYYTTNSITLGGGESLDVILDSTGIPKGTYYLYTSNLDHLSNDAENFGGLMTEVHIN</sequence>
<evidence type="ECO:0000313" key="5">
    <source>
        <dbReference type="EMBL" id="OIR16352.1"/>
    </source>
</evidence>
<comment type="caution">
    <text evidence="5">The sequence shown here is derived from an EMBL/GenBank/DDBJ whole genome shotgun (WGS) entry which is preliminary data.</text>
</comment>
<dbReference type="SUPFAM" id="SSF49503">
    <property type="entry name" value="Cupredoxins"/>
    <property type="match status" value="2"/>
</dbReference>
<feature type="domain" description="Plastocyanin-like" evidence="4">
    <location>
        <begin position="271"/>
        <end position="379"/>
    </location>
</feature>
<organism evidence="5">
    <name type="scientific">mine drainage metagenome</name>
    <dbReference type="NCBI Taxonomy" id="410659"/>
    <lineage>
        <taxon>unclassified sequences</taxon>
        <taxon>metagenomes</taxon>
        <taxon>ecological metagenomes</taxon>
    </lineage>
</organism>
<name>A0A1J5TJK2_9ZZZZ</name>
<evidence type="ECO:0000256" key="1">
    <source>
        <dbReference type="ARBA" id="ARBA00022723"/>
    </source>
</evidence>
<dbReference type="Gene3D" id="2.40.30.20">
    <property type="match status" value="1"/>
</dbReference>
<evidence type="ECO:0000256" key="2">
    <source>
        <dbReference type="ARBA" id="ARBA00023002"/>
    </source>
</evidence>
<reference evidence="5" key="1">
    <citation type="submission" date="2016-10" db="EMBL/GenBank/DDBJ databases">
        <title>Sequence of Gallionella enrichment culture.</title>
        <authorList>
            <person name="Poehlein A."/>
            <person name="Muehling M."/>
            <person name="Daniel R."/>
        </authorList>
    </citation>
    <scope>NUCLEOTIDE SEQUENCE</scope>
</reference>
<accession>A0A1J5TJK2</accession>
<dbReference type="PANTHER" id="PTHR11709">
    <property type="entry name" value="MULTI-COPPER OXIDASE"/>
    <property type="match status" value="1"/>
</dbReference>
<gene>
    <name evidence="5" type="ORF">GALL_30740</name>
</gene>
<protein>
    <submittedName>
        <fullName evidence="5">Multicopper oxidase</fullName>
    </submittedName>
</protein>
<dbReference type="Pfam" id="PF07732">
    <property type="entry name" value="Cu-oxidase_3"/>
    <property type="match status" value="1"/>
</dbReference>
<dbReference type="InterPro" id="IPR045087">
    <property type="entry name" value="Cu-oxidase_fam"/>
</dbReference>
<keyword evidence="2" id="KW-0560">Oxidoreductase</keyword>
<keyword evidence="3" id="KW-0186">Copper</keyword>
<keyword evidence="1" id="KW-0479">Metal-binding</keyword>
<proteinExistence type="predicted"/>
<dbReference type="InterPro" id="IPR008972">
    <property type="entry name" value="Cupredoxin"/>
</dbReference>
<evidence type="ECO:0000259" key="4">
    <source>
        <dbReference type="Pfam" id="PF07732"/>
    </source>
</evidence>
<dbReference type="Gene3D" id="2.60.40.420">
    <property type="entry name" value="Cupredoxins - blue copper proteins"/>
    <property type="match status" value="1"/>
</dbReference>
<evidence type="ECO:0000256" key="3">
    <source>
        <dbReference type="ARBA" id="ARBA00023008"/>
    </source>
</evidence>
<dbReference type="GO" id="GO:0005507">
    <property type="term" value="F:copper ion binding"/>
    <property type="evidence" value="ECO:0007669"/>
    <property type="project" value="InterPro"/>
</dbReference>
<dbReference type="PANTHER" id="PTHR11709:SF394">
    <property type="entry name" value="FI03373P-RELATED"/>
    <property type="match status" value="1"/>
</dbReference>
<dbReference type="InterPro" id="IPR011707">
    <property type="entry name" value="Cu-oxidase-like_N"/>
</dbReference>